<gene>
    <name evidence="1" type="ORF">ACEUDJ_09190</name>
</gene>
<evidence type="ECO:0000313" key="1">
    <source>
        <dbReference type="EMBL" id="MFM4893035.1"/>
    </source>
</evidence>
<reference evidence="1 2" key="1">
    <citation type="submission" date="2024-09" db="EMBL/GenBank/DDBJ databases">
        <title>Aeromonas strains Genome sequencing and assembly.</title>
        <authorList>
            <person name="Hu X."/>
            <person name="Tang B."/>
        </authorList>
    </citation>
    <scope>NUCLEOTIDE SEQUENCE [LARGE SCALE GENOMIC DNA]</scope>
    <source>
        <strain evidence="1 2">NB23SCDHY001</strain>
    </source>
</reference>
<dbReference type="Proteomes" id="UP001630969">
    <property type="component" value="Unassembled WGS sequence"/>
</dbReference>
<sequence length="198" mass="21995">MAFPGIISRLHPSTRPQDLALQLQQGQHYRAEALLLPATMTAHAAEILQTLPERISLYLTQSEPGLPLRNHDGVMTGEGLLTLQDGRTMPLASEPGRGMLVPESGLRDMARWLEAGHRHFVCPAAVQPVARAILNIWPLDPYLAKHFLLSFTPLLDTATEQELLAVLSARLEPASPCSAWVGSYMKLEKRLHRTYLDH</sequence>
<dbReference type="GeneID" id="97220271"/>
<accession>A0ABW9GRX9</accession>
<proteinExistence type="predicted"/>
<protein>
    <recommendedName>
        <fullName evidence="3">AraC family transcriptional regulator</fullName>
    </recommendedName>
</protein>
<evidence type="ECO:0008006" key="3">
    <source>
        <dbReference type="Google" id="ProtNLM"/>
    </source>
</evidence>
<name>A0ABW9GRX9_9GAMM</name>
<dbReference type="EMBL" id="JBGXBU010000002">
    <property type="protein sequence ID" value="MFM4893035.1"/>
    <property type="molecule type" value="Genomic_DNA"/>
</dbReference>
<dbReference type="RefSeq" id="WP_408789567.1">
    <property type="nucleotide sequence ID" value="NZ_JBGXBU010000002.1"/>
</dbReference>
<comment type="caution">
    <text evidence="1">The sequence shown here is derived from an EMBL/GenBank/DDBJ whole genome shotgun (WGS) entry which is preliminary data.</text>
</comment>
<organism evidence="1 2">
    <name type="scientific">Aeromonas bivalvium</name>
    <dbReference type="NCBI Taxonomy" id="440079"/>
    <lineage>
        <taxon>Bacteria</taxon>
        <taxon>Pseudomonadati</taxon>
        <taxon>Pseudomonadota</taxon>
        <taxon>Gammaproteobacteria</taxon>
        <taxon>Aeromonadales</taxon>
        <taxon>Aeromonadaceae</taxon>
        <taxon>Aeromonas</taxon>
    </lineage>
</organism>
<keyword evidence="2" id="KW-1185">Reference proteome</keyword>
<evidence type="ECO:0000313" key="2">
    <source>
        <dbReference type="Proteomes" id="UP001630969"/>
    </source>
</evidence>